<keyword evidence="8" id="KW-0472">Membrane</keyword>
<dbReference type="FunFam" id="1.10.8.640:FF:000001">
    <property type="entry name" value="Cytochrome c-type biogenesis protein"/>
    <property type="match status" value="1"/>
</dbReference>
<dbReference type="Proteomes" id="UP000060132">
    <property type="component" value="Chromosome"/>
</dbReference>
<evidence type="ECO:0000256" key="7">
    <source>
        <dbReference type="ARBA" id="ARBA00023004"/>
    </source>
</evidence>
<evidence type="ECO:0000256" key="2">
    <source>
        <dbReference type="ARBA" id="ARBA00010342"/>
    </source>
</evidence>
<proteinExistence type="inferred from homology"/>
<keyword evidence="3 8" id="KW-0349">Heme</keyword>
<dbReference type="GO" id="GO:0017004">
    <property type="term" value="P:cytochrome complex assembly"/>
    <property type="evidence" value="ECO:0007669"/>
    <property type="project" value="UniProtKB-ARBA"/>
</dbReference>
<keyword evidence="8" id="KW-1133">Transmembrane helix</keyword>
<dbReference type="InterPro" id="IPR051263">
    <property type="entry name" value="C-type_cytochrome_biogenesis"/>
</dbReference>
<dbReference type="CDD" id="cd16378">
    <property type="entry name" value="CcmH_N"/>
    <property type="match status" value="1"/>
</dbReference>
<dbReference type="GO" id="GO:0005886">
    <property type="term" value="C:plasma membrane"/>
    <property type="evidence" value="ECO:0007669"/>
    <property type="project" value="TreeGrafter"/>
</dbReference>
<name>A0AAC8ZAF5_HAEDC</name>
<dbReference type="InterPro" id="IPR017565">
    <property type="entry name" value="For-dep_Cytc_NO2Rdtase_NrfF"/>
</dbReference>
<feature type="transmembrane region" description="Helical" evidence="8">
    <location>
        <begin position="106"/>
        <end position="125"/>
    </location>
</feature>
<evidence type="ECO:0000313" key="11">
    <source>
        <dbReference type="Proteomes" id="UP000060132"/>
    </source>
</evidence>
<dbReference type="Pfam" id="PF03918">
    <property type="entry name" value="CcmH"/>
    <property type="match status" value="1"/>
</dbReference>
<evidence type="ECO:0000256" key="3">
    <source>
        <dbReference type="ARBA" id="ARBA00022617"/>
    </source>
</evidence>
<organism evidence="10 11">
    <name type="scientific">Haemophilus ducreyi</name>
    <dbReference type="NCBI Taxonomy" id="730"/>
    <lineage>
        <taxon>Bacteria</taxon>
        <taxon>Pseudomonadati</taxon>
        <taxon>Pseudomonadota</taxon>
        <taxon>Gammaproteobacteria</taxon>
        <taxon>Pasteurellales</taxon>
        <taxon>Pasteurellaceae</taxon>
        <taxon>Haemophilus</taxon>
    </lineage>
</organism>
<dbReference type="PANTHER" id="PTHR47870">
    <property type="entry name" value="CYTOCHROME C-TYPE BIOGENESIS PROTEIN CCMH"/>
    <property type="match status" value="1"/>
</dbReference>
<dbReference type="Gene3D" id="1.10.8.640">
    <property type="entry name" value="Cytochrome C biogenesis protein"/>
    <property type="match status" value="1"/>
</dbReference>
<dbReference type="InterPro" id="IPR005616">
    <property type="entry name" value="CcmH/CycL/Ccl2/NrfF_N"/>
</dbReference>
<evidence type="ECO:0000256" key="5">
    <source>
        <dbReference type="ARBA" id="ARBA00022729"/>
    </source>
</evidence>
<dbReference type="InterPro" id="IPR038297">
    <property type="entry name" value="CcmH/CycL/NrfF/Ccl2_sf"/>
</dbReference>
<dbReference type="GO" id="GO:0042597">
    <property type="term" value="C:periplasmic space"/>
    <property type="evidence" value="ECO:0007669"/>
    <property type="project" value="UniProtKB-SubCell"/>
</dbReference>
<sequence>MKFLRKIICLLSAVFSLCVQAKMVDTFQFENNQDRLRAVALARSFRCTQCQNQNLVESNATNAYKIRLEVYEMVKQGKTDEEIIQIMTNRFGHFVHYKPPFNPHTWLLWGMPLALVLGLIITIIWRTKTRKV</sequence>
<evidence type="ECO:0000256" key="8">
    <source>
        <dbReference type="RuleBase" id="RU364112"/>
    </source>
</evidence>
<keyword evidence="5 8" id="KW-0732">Signal</keyword>
<keyword evidence="4 8" id="KW-0479">Metal-binding</keyword>
<dbReference type="EMBL" id="CP011219">
    <property type="protein sequence ID" value="AKO32066.1"/>
    <property type="molecule type" value="Genomic_DNA"/>
</dbReference>
<keyword evidence="8" id="KW-0812">Transmembrane</keyword>
<feature type="chain" id="PRO_5041767111" description="Formate-dependent nitrite reductase complex subunit" evidence="8">
    <location>
        <begin position="22"/>
        <end position="132"/>
    </location>
</feature>
<evidence type="ECO:0000256" key="4">
    <source>
        <dbReference type="ARBA" id="ARBA00022723"/>
    </source>
</evidence>
<gene>
    <name evidence="10" type="ORF">RZ57_02415</name>
</gene>
<keyword evidence="6" id="KW-0574">Periplasm</keyword>
<feature type="domain" description="CcmH/CycL/Ccl2/NrfF N-terminal" evidence="9">
    <location>
        <begin position="11"/>
        <end position="130"/>
    </location>
</feature>
<dbReference type="AlphaFoldDB" id="A0AAC8ZAF5"/>
<evidence type="ECO:0000313" key="10">
    <source>
        <dbReference type="EMBL" id="AKO32066.1"/>
    </source>
</evidence>
<evidence type="ECO:0000256" key="6">
    <source>
        <dbReference type="ARBA" id="ARBA00022764"/>
    </source>
</evidence>
<keyword evidence="7 8" id="KW-0408">Iron</keyword>
<accession>A0AAC8ZAF5</accession>
<evidence type="ECO:0000256" key="1">
    <source>
        <dbReference type="ARBA" id="ARBA00004418"/>
    </source>
</evidence>
<comment type="similarity">
    <text evidence="2 8">Belongs to the CcmH/CycL/Ccl2/NrfF family.</text>
</comment>
<dbReference type="NCBIfam" id="TIGR03147">
    <property type="entry name" value="cyt_nit_nrfF"/>
    <property type="match status" value="1"/>
</dbReference>
<evidence type="ECO:0000259" key="9">
    <source>
        <dbReference type="Pfam" id="PF03918"/>
    </source>
</evidence>
<comment type="subcellular location">
    <subcellularLocation>
        <location evidence="1">Periplasm</location>
    </subcellularLocation>
</comment>
<reference evidence="10 11" key="1">
    <citation type="journal article" date="2015" name="PLoS Negl. Trop. Dis.">
        <title>Haemophilus ducreyi Cutaneous Ulcer Strains Are Nearly Identical to Class I Genital Ulcer Strains.</title>
        <authorList>
            <person name="Gangaiah D."/>
            <person name="Webb K.M."/>
            <person name="Humphreys T.L."/>
            <person name="Fortney K.R."/>
            <person name="Toh E."/>
            <person name="Tai A."/>
            <person name="Katz S.S."/>
            <person name="Pillay A."/>
            <person name="Chen C.Y."/>
            <person name="Roberts S.A."/>
            <person name="Munson R.S.Jr."/>
            <person name="Spinola S.M."/>
        </authorList>
    </citation>
    <scope>NUCLEOTIDE SEQUENCE [LARGE SCALE GENOMIC DNA]</scope>
    <source>
        <strain evidence="11">CLU2</strain>
    </source>
</reference>
<dbReference type="RefSeq" id="WP_041603391.1">
    <property type="nucleotide sequence ID" value="NZ_CP011218.1"/>
</dbReference>
<comment type="function">
    <text evidence="8">Possible subunit of a heme lyase.</text>
</comment>
<protein>
    <recommendedName>
        <fullName evidence="8">Formate-dependent nitrite reductase complex subunit</fullName>
    </recommendedName>
</protein>
<dbReference type="GO" id="GO:0046872">
    <property type="term" value="F:metal ion binding"/>
    <property type="evidence" value="ECO:0007669"/>
    <property type="project" value="UniProtKB-KW"/>
</dbReference>
<feature type="signal peptide" evidence="8">
    <location>
        <begin position="1"/>
        <end position="21"/>
    </location>
</feature>
<dbReference type="PANTHER" id="PTHR47870:SF2">
    <property type="entry name" value="FORMATE-DEPENDENT NITRITE REDUCTASE COMPLEX SUBUNIT NRFF"/>
    <property type="match status" value="1"/>
</dbReference>